<dbReference type="GO" id="GO:0000150">
    <property type="term" value="F:DNA strand exchange activity"/>
    <property type="evidence" value="ECO:0007669"/>
    <property type="project" value="InterPro"/>
</dbReference>
<name>A0A679HAZ0_BACT4</name>
<feature type="domain" description="Recombinase" evidence="1">
    <location>
        <begin position="28"/>
        <end position="73"/>
    </location>
</feature>
<dbReference type="Pfam" id="PF07508">
    <property type="entry name" value="Recombinase"/>
    <property type="match status" value="1"/>
</dbReference>
<organism evidence="2 3">
    <name type="scientific">Bacteroides thetaiotaomicron</name>
    <dbReference type="NCBI Taxonomy" id="818"/>
    <lineage>
        <taxon>Bacteria</taxon>
        <taxon>Pseudomonadati</taxon>
        <taxon>Bacteroidota</taxon>
        <taxon>Bacteroidia</taxon>
        <taxon>Bacteroidales</taxon>
        <taxon>Bacteroidaceae</taxon>
        <taxon>Bacteroides</taxon>
    </lineage>
</organism>
<proteinExistence type="predicted"/>
<dbReference type="EMBL" id="AP022660">
    <property type="protein sequence ID" value="BCA51719.1"/>
    <property type="molecule type" value="Genomic_DNA"/>
</dbReference>
<accession>A0A679HAZ0</accession>
<evidence type="ECO:0000313" key="2">
    <source>
        <dbReference type="EMBL" id="BCA51719.1"/>
    </source>
</evidence>
<dbReference type="InterPro" id="IPR011109">
    <property type="entry name" value="DNA_bind_recombinase_dom"/>
</dbReference>
<dbReference type="GO" id="GO:0003677">
    <property type="term" value="F:DNA binding"/>
    <property type="evidence" value="ECO:0007669"/>
    <property type="project" value="InterPro"/>
</dbReference>
<dbReference type="AlphaFoldDB" id="A0A679HAZ0"/>
<evidence type="ECO:0000313" key="3">
    <source>
        <dbReference type="Proteomes" id="UP000500882"/>
    </source>
</evidence>
<reference evidence="2 3" key="1">
    <citation type="submission" date="2020-02" db="EMBL/GenBank/DDBJ databases">
        <title>Whole-genome sequencing and comparative analysis of the genomes of Bacteroides thetaiotaomicron and Escherichia coli isolated from a healthy resident in Vietnam.</title>
        <authorList>
            <person name="Mohsin M."/>
            <person name="Tanaka K."/>
            <person name="Kawahara R."/>
            <person name="Kondo S."/>
            <person name="Noguchi H."/>
            <person name="Motooka D."/>
            <person name="Nakamura S."/>
            <person name="Khong D.T."/>
            <person name="Nguyen T.N."/>
            <person name="Tran H.T."/>
            <person name="Yamamoto Y."/>
        </authorList>
    </citation>
    <scope>NUCLEOTIDE SEQUENCE [LARGE SCALE GENOMIC DNA]</scope>
    <source>
        <strain evidence="2 3">F9-2</strain>
    </source>
</reference>
<sequence>MDKHEQAIQNSIRTCREKADNNPNNKRAVAMLRTLVKEEHTLQEIADILNKEGFVTSKGGRFYKSTVYKLIRRYNLK</sequence>
<gene>
    <name evidence="2" type="ORF">BatF92_36610</name>
</gene>
<protein>
    <recommendedName>
        <fullName evidence="1">Recombinase domain-containing protein</fullName>
    </recommendedName>
</protein>
<dbReference type="Proteomes" id="UP000500882">
    <property type="component" value="Chromosome"/>
</dbReference>
<evidence type="ECO:0000259" key="1">
    <source>
        <dbReference type="Pfam" id="PF07508"/>
    </source>
</evidence>